<evidence type="ECO:0000313" key="5">
    <source>
        <dbReference type="Proteomes" id="UP000060699"/>
    </source>
</evidence>
<reference evidence="4 5" key="1">
    <citation type="submission" date="2015-12" db="EMBL/GenBank/DDBJ databases">
        <title>Complete genome of Roseateles depolymerans KCTC 42856.</title>
        <authorList>
            <person name="Kim K.M."/>
        </authorList>
    </citation>
    <scope>NUCLEOTIDE SEQUENCE [LARGE SCALE GENOMIC DNA]</scope>
    <source>
        <strain evidence="4 5">KCTC 42856</strain>
    </source>
</reference>
<proteinExistence type="predicted"/>
<feature type="domain" description="Glucosamine inositolphosphorylceramide transferase 1 N-terminal" evidence="3">
    <location>
        <begin position="45"/>
        <end position="247"/>
    </location>
</feature>
<evidence type="ECO:0000259" key="3">
    <source>
        <dbReference type="Pfam" id="PF24793"/>
    </source>
</evidence>
<dbReference type="KEGG" id="rdp:RD2015_2391"/>
<dbReference type="GO" id="GO:0045493">
    <property type="term" value="P:xylan catabolic process"/>
    <property type="evidence" value="ECO:0007669"/>
    <property type="project" value="UniProtKB-KW"/>
</dbReference>
<accession>A0A0U3MDY1</accession>
<dbReference type="PATRIC" id="fig|76731.3.peg.2448"/>
<dbReference type="Gene3D" id="2.115.10.20">
    <property type="entry name" value="Glycosyl hydrolase domain, family 43"/>
    <property type="match status" value="1"/>
</dbReference>
<keyword evidence="2" id="KW-0119">Carbohydrate metabolism</keyword>
<name>A0A0U3MDY1_9BURK</name>
<dbReference type="RefSeq" id="WP_058935077.1">
    <property type="nucleotide sequence ID" value="NZ_CP013729.1"/>
</dbReference>
<dbReference type="PANTHER" id="PTHR43772:SF2">
    <property type="entry name" value="PUTATIVE (AFU_ORTHOLOGUE AFUA_2G04480)-RELATED"/>
    <property type="match status" value="1"/>
</dbReference>
<gene>
    <name evidence="4" type="ORF">RD2015_2391</name>
</gene>
<dbReference type="STRING" id="76731.RD2015_2391"/>
<keyword evidence="4" id="KW-0378">Hydrolase</keyword>
<evidence type="ECO:0000256" key="1">
    <source>
        <dbReference type="ARBA" id="ARBA00022651"/>
    </source>
</evidence>
<protein>
    <submittedName>
        <fullName evidence="4">Glycosyl hydrolase family 43</fullName>
    </submittedName>
</protein>
<dbReference type="InterPro" id="IPR023296">
    <property type="entry name" value="Glyco_hydro_beta-prop_sf"/>
</dbReference>
<evidence type="ECO:0000256" key="2">
    <source>
        <dbReference type="ARBA" id="ARBA00023277"/>
    </source>
</evidence>
<dbReference type="InterPro" id="IPR052176">
    <property type="entry name" value="Glycosyl_Hydrlase_43_Enz"/>
</dbReference>
<dbReference type="GO" id="GO:0016787">
    <property type="term" value="F:hydrolase activity"/>
    <property type="evidence" value="ECO:0007669"/>
    <property type="project" value="UniProtKB-KW"/>
</dbReference>
<organism evidence="4 5">
    <name type="scientific">Roseateles depolymerans</name>
    <dbReference type="NCBI Taxonomy" id="76731"/>
    <lineage>
        <taxon>Bacteria</taxon>
        <taxon>Pseudomonadati</taxon>
        <taxon>Pseudomonadota</taxon>
        <taxon>Betaproteobacteria</taxon>
        <taxon>Burkholderiales</taxon>
        <taxon>Sphaerotilaceae</taxon>
        <taxon>Roseateles</taxon>
    </lineage>
</organism>
<dbReference type="Proteomes" id="UP000060699">
    <property type="component" value="Chromosome"/>
</dbReference>
<dbReference type="InterPro" id="IPR056442">
    <property type="entry name" value="GINT1_N"/>
</dbReference>
<keyword evidence="1" id="KW-0624">Polysaccharide degradation</keyword>
<dbReference type="EMBL" id="CP013729">
    <property type="protein sequence ID" value="ALV06861.1"/>
    <property type="molecule type" value="Genomic_DNA"/>
</dbReference>
<sequence length="312" mass="35332">MLKRPKTDFWTVGVVPEKLSHLTPERLRALKDQIQWMPLAGDWQYYADPFGLREGDRLHVFVEHFDYRSKKGELRRLTLDLATGTWTAPVCVLQLPCHLSYPFVLQHEGQWWMVPESSQAGEIALYRADGPSEDPTSRWTRVGPLLADVPGVDASLIQHDGRWWMFYAVIGPHKKDQRELHVAHAPELTGPWSVHPANPVLTSEQGARPGGTPFVGRDGKIHLPVQDRRFGYGSGARLVRVDGLSPSAIEVQDLGTRYTGDLAHSDFPDGLHTLTACGDVTLLDVKRIDRSRARTLIDMKRRFRRAVRRVMP</sequence>
<keyword evidence="1" id="KW-0858">Xylan degradation</keyword>
<dbReference type="Pfam" id="PF24793">
    <property type="entry name" value="GINT1_N"/>
    <property type="match status" value="1"/>
</dbReference>
<dbReference type="AlphaFoldDB" id="A0A0U3MDY1"/>
<dbReference type="OrthoDB" id="3771157at2"/>
<keyword evidence="5" id="KW-1185">Reference proteome</keyword>
<dbReference type="SUPFAM" id="SSF75005">
    <property type="entry name" value="Arabinanase/levansucrase/invertase"/>
    <property type="match status" value="1"/>
</dbReference>
<evidence type="ECO:0000313" key="4">
    <source>
        <dbReference type="EMBL" id="ALV06861.1"/>
    </source>
</evidence>
<dbReference type="PANTHER" id="PTHR43772">
    <property type="entry name" value="ENDO-1,4-BETA-XYLANASE"/>
    <property type="match status" value="1"/>
</dbReference>